<dbReference type="PANTHER" id="PTHR34776">
    <property type="entry name" value="F17F16.3 PROTEIN"/>
    <property type="match status" value="1"/>
</dbReference>
<proteinExistence type="predicted"/>
<dbReference type="PANTHER" id="PTHR34776:SF1">
    <property type="entry name" value="F17F16.3 PROTEIN"/>
    <property type="match status" value="1"/>
</dbReference>
<evidence type="ECO:0000313" key="3">
    <source>
        <dbReference type="Proteomes" id="UP001303115"/>
    </source>
</evidence>
<gene>
    <name evidence="2" type="ORF">C8A01DRAFT_36287</name>
</gene>
<feature type="compositionally biased region" description="Basic and acidic residues" evidence="1">
    <location>
        <begin position="340"/>
        <end position="350"/>
    </location>
</feature>
<evidence type="ECO:0000256" key="1">
    <source>
        <dbReference type="SAM" id="MobiDB-lite"/>
    </source>
</evidence>
<evidence type="ECO:0000313" key="2">
    <source>
        <dbReference type="EMBL" id="KAK4039750.1"/>
    </source>
</evidence>
<reference evidence="3" key="1">
    <citation type="journal article" date="2023" name="Mol. Phylogenet. Evol.">
        <title>Genome-scale phylogeny and comparative genomics of the fungal order Sordariales.</title>
        <authorList>
            <person name="Hensen N."/>
            <person name="Bonometti L."/>
            <person name="Westerberg I."/>
            <person name="Brannstrom I.O."/>
            <person name="Guillou S."/>
            <person name="Cros-Aarteil S."/>
            <person name="Calhoun S."/>
            <person name="Haridas S."/>
            <person name="Kuo A."/>
            <person name="Mondo S."/>
            <person name="Pangilinan J."/>
            <person name="Riley R."/>
            <person name="LaButti K."/>
            <person name="Andreopoulos B."/>
            <person name="Lipzen A."/>
            <person name="Chen C."/>
            <person name="Yan M."/>
            <person name="Daum C."/>
            <person name="Ng V."/>
            <person name="Clum A."/>
            <person name="Steindorff A."/>
            <person name="Ohm R.A."/>
            <person name="Martin F."/>
            <person name="Silar P."/>
            <person name="Natvig D.O."/>
            <person name="Lalanne C."/>
            <person name="Gautier V."/>
            <person name="Ament-Velasquez S.L."/>
            <person name="Kruys A."/>
            <person name="Hutchinson M.I."/>
            <person name="Powell A.J."/>
            <person name="Barry K."/>
            <person name="Miller A.N."/>
            <person name="Grigoriev I.V."/>
            <person name="Debuchy R."/>
            <person name="Gladieux P."/>
            <person name="Hiltunen Thoren M."/>
            <person name="Johannesson H."/>
        </authorList>
    </citation>
    <scope>NUCLEOTIDE SEQUENCE [LARGE SCALE GENOMIC DNA]</scope>
    <source>
        <strain evidence="3">CBS 284.82</strain>
    </source>
</reference>
<feature type="region of interest" description="Disordered" evidence="1">
    <location>
        <begin position="1"/>
        <end position="113"/>
    </location>
</feature>
<protein>
    <recommendedName>
        <fullName evidence="4">BTB domain transcription factor</fullName>
    </recommendedName>
</protein>
<comment type="caution">
    <text evidence="2">The sequence shown here is derived from an EMBL/GenBank/DDBJ whole genome shotgun (WGS) entry which is preliminary data.</text>
</comment>
<name>A0AAN6PGU2_9PEZI</name>
<feature type="compositionally biased region" description="Basic and acidic residues" evidence="1">
    <location>
        <begin position="46"/>
        <end position="73"/>
    </location>
</feature>
<sequence length="390" mass="43049">MTTTTRSAAKKQEQPSNAPLTEEAQLGSKHKTEESAGPPSPKRAKKEVGDEQKTAKQETDGHESHGKKLEHQEGQQNGTQKEHETKKPPKQQPSPKKPTTSAVQPHAHDDTPSNILEKGIIYFFFRTRVNASSAPSSITDIARSHILLRPIEPDAKLANNKPIGDAGNARLCLIPKKTLPRTGRDRWTAFVEKAGVSFAQLKDEFLASSEYETKTAGTRHAPAATPVGEGVYAITSTGRESHLVYVLTLPAELGEVQREIGLKERGSFVISTKNPEFPGPANARLPKAAEYPKELLEEFRSLRWVPTQPKHLDYVNTQFLLVGESSGTEKALQPQNEDQEQGKAEPAEEVERLEEEDAERMKGLSEDDSGRIFADLQVHAGDYPKLQTTF</sequence>
<accession>A0AAN6PGU2</accession>
<evidence type="ECO:0008006" key="4">
    <source>
        <dbReference type="Google" id="ProtNLM"/>
    </source>
</evidence>
<dbReference type="Proteomes" id="UP001303115">
    <property type="component" value="Unassembled WGS sequence"/>
</dbReference>
<organism evidence="2 3">
    <name type="scientific">Parachaetomium inaequale</name>
    <dbReference type="NCBI Taxonomy" id="2588326"/>
    <lineage>
        <taxon>Eukaryota</taxon>
        <taxon>Fungi</taxon>
        <taxon>Dikarya</taxon>
        <taxon>Ascomycota</taxon>
        <taxon>Pezizomycotina</taxon>
        <taxon>Sordariomycetes</taxon>
        <taxon>Sordariomycetidae</taxon>
        <taxon>Sordariales</taxon>
        <taxon>Chaetomiaceae</taxon>
        <taxon>Parachaetomium</taxon>
    </lineage>
</organism>
<dbReference type="AlphaFoldDB" id="A0AAN6PGU2"/>
<keyword evidence="3" id="KW-1185">Reference proteome</keyword>
<dbReference type="EMBL" id="MU854393">
    <property type="protein sequence ID" value="KAK4039750.1"/>
    <property type="molecule type" value="Genomic_DNA"/>
</dbReference>
<feature type="region of interest" description="Disordered" evidence="1">
    <location>
        <begin position="326"/>
        <end position="367"/>
    </location>
</feature>
<feature type="compositionally biased region" description="Polar residues" evidence="1">
    <location>
        <begin position="326"/>
        <end position="336"/>
    </location>
</feature>